<evidence type="ECO:0000256" key="5">
    <source>
        <dbReference type="ARBA" id="ARBA00022840"/>
    </source>
</evidence>
<keyword evidence="6" id="KW-0119">Carbohydrate metabolism</keyword>
<gene>
    <name evidence="9" type="ORF">CO661_04310</name>
</gene>
<dbReference type="GO" id="GO:0005524">
    <property type="term" value="F:ATP binding"/>
    <property type="evidence" value="ECO:0007669"/>
    <property type="project" value="UniProtKB-KW"/>
</dbReference>
<proteinExistence type="inferred from homology"/>
<evidence type="ECO:0000259" key="7">
    <source>
        <dbReference type="Pfam" id="PF07005"/>
    </source>
</evidence>
<evidence type="ECO:0000256" key="3">
    <source>
        <dbReference type="ARBA" id="ARBA00022741"/>
    </source>
</evidence>
<dbReference type="Gene3D" id="3.40.980.20">
    <property type="entry name" value="Four-carbon acid sugar kinase, nucleotide binding domain"/>
    <property type="match status" value="1"/>
</dbReference>
<dbReference type="EMBL" id="NWTC01000002">
    <property type="protein sequence ID" value="PDT49878.1"/>
    <property type="molecule type" value="Genomic_DNA"/>
</dbReference>
<dbReference type="RefSeq" id="WP_097586718.1">
    <property type="nucleotide sequence ID" value="NZ_NWTC01000002.1"/>
</dbReference>
<evidence type="ECO:0000256" key="4">
    <source>
        <dbReference type="ARBA" id="ARBA00022777"/>
    </source>
</evidence>
<feature type="domain" description="Four-carbon acid sugar kinase nucleotide binding" evidence="8">
    <location>
        <begin position="259"/>
        <end position="343"/>
    </location>
</feature>
<name>A0A2A6M5J4_RHIFR</name>
<comment type="similarity">
    <text evidence="1">Belongs to the four-carbon acid sugar kinase family.</text>
</comment>
<dbReference type="AlphaFoldDB" id="A0A2A6M5J4"/>
<organism evidence="9 10">
    <name type="scientific">Rhizobium fredii</name>
    <name type="common">Sinorhizobium fredii</name>
    <dbReference type="NCBI Taxonomy" id="380"/>
    <lineage>
        <taxon>Bacteria</taxon>
        <taxon>Pseudomonadati</taxon>
        <taxon>Pseudomonadota</taxon>
        <taxon>Alphaproteobacteria</taxon>
        <taxon>Hyphomicrobiales</taxon>
        <taxon>Rhizobiaceae</taxon>
        <taxon>Sinorhizobium/Ensifer group</taxon>
        <taxon>Sinorhizobium</taxon>
    </lineage>
</organism>
<protein>
    <recommendedName>
        <fullName evidence="11">Four-carbon acid sugar kinase family protein</fullName>
    </recommendedName>
</protein>
<evidence type="ECO:0000259" key="8">
    <source>
        <dbReference type="Pfam" id="PF17042"/>
    </source>
</evidence>
<evidence type="ECO:0000256" key="1">
    <source>
        <dbReference type="ARBA" id="ARBA00005715"/>
    </source>
</evidence>
<evidence type="ECO:0000313" key="9">
    <source>
        <dbReference type="EMBL" id="PDT49878.1"/>
    </source>
</evidence>
<accession>A0A2A6M5J4</accession>
<keyword evidence="5" id="KW-0067">ATP-binding</keyword>
<evidence type="ECO:0000256" key="6">
    <source>
        <dbReference type="ARBA" id="ARBA00023277"/>
    </source>
</evidence>
<keyword evidence="4" id="KW-0418">Kinase</keyword>
<reference evidence="9 10" key="1">
    <citation type="submission" date="2017-09" db="EMBL/GenBank/DDBJ databases">
        <title>Comparative genomics of rhizobia isolated from Phaseolus vulgaris in China.</title>
        <authorList>
            <person name="Tong W."/>
        </authorList>
    </citation>
    <scope>NUCLEOTIDE SEQUENCE [LARGE SCALE GENOMIC DNA]</scope>
    <source>
        <strain evidence="9 10">PCH1</strain>
    </source>
</reference>
<feature type="domain" description="Four-carbon acid sugar kinase N-terminal" evidence="7">
    <location>
        <begin position="6"/>
        <end position="129"/>
    </location>
</feature>
<dbReference type="Proteomes" id="UP000220353">
    <property type="component" value="Unassembled WGS sequence"/>
</dbReference>
<sequence length="356" mass="37073">MTIRVAIVADDLTGALDTGTPFVDAGLTVAVALDGGAVEAAIATGAEVIVVNTVSRALDPFEAADRIKQATAALCRASPEFVLKKIDSRLKGNVAAESEALAFAFGRRRLLIAPAVPDQQRHTREAHVVGFGVPEPLPIAPLFSDSGIEVQIANAASDDDLDGVVESSDWSKTVAVGARGLGRALARRLARPSAPTHFETSPRTLFAFGSRDPITEAQMTVLLDSSLIASYRDAPGGTLAIGALPVRLPMLLRCTGDLTDPADAVADRFAAGVAQIVAATQPYMLMTGGGDTAYAILHALGARVLLPKGEIEAGIPWFETTRPDGRRMRCAVKSGGFGNAQSLLKVLQNAGGEQDG</sequence>
<evidence type="ECO:0008006" key="11">
    <source>
        <dbReference type="Google" id="ProtNLM"/>
    </source>
</evidence>
<comment type="caution">
    <text evidence="9">The sequence shown here is derived from an EMBL/GenBank/DDBJ whole genome shotgun (WGS) entry which is preliminary data.</text>
</comment>
<dbReference type="InterPro" id="IPR037051">
    <property type="entry name" value="4-carb_acid_sugar_kinase_N_sf"/>
</dbReference>
<dbReference type="InterPro" id="IPR031475">
    <property type="entry name" value="NBD_C"/>
</dbReference>
<dbReference type="SUPFAM" id="SSF142764">
    <property type="entry name" value="YgbK-like"/>
    <property type="match status" value="1"/>
</dbReference>
<evidence type="ECO:0000256" key="2">
    <source>
        <dbReference type="ARBA" id="ARBA00022679"/>
    </source>
</evidence>
<keyword evidence="3" id="KW-0547">Nucleotide-binding</keyword>
<dbReference type="Pfam" id="PF17042">
    <property type="entry name" value="NBD_C"/>
    <property type="match status" value="1"/>
</dbReference>
<dbReference type="Pfam" id="PF07005">
    <property type="entry name" value="SBD_N"/>
    <property type="match status" value="1"/>
</dbReference>
<dbReference type="InterPro" id="IPR042213">
    <property type="entry name" value="NBD_C_sf"/>
</dbReference>
<dbReference type="Gene3D" id="3.40.50.10840">
    <property type="entry name" value="Putative sugar-binding, N-terminal domain"/>
    <property type="match status" value="1"/>
</dbReference>
<dbReference type="GO" id="GO:0016301">
    <property type="term" value="F:kinase activity"/>
    <property type="evidence" value="ECO:0007669"/>
    <property type="project" value="UniProtKB-KW"/>
</dbReference>
<keyword evidence="2" id="KW-0808">Transferase</keyword>
<dbReference type="InterPro" id="IPR010737">
    <property type="entry name" value="4-carb_acid_sugar_kinase_N"/>
</dbReference>
<evidence type="ECO:0000313" key="10">
    <source>
        <dbReference type="Proteomes" id="UP000220353"/>
    </source>
</evidence>